<comment type="caution">
    <text evidence="5">The sequence shown here is derived from an EMBL/GenBank/DDBJ whole genome shotgun (WGS) entry which is preliminary data.</text>
</comment>
<comment type="similarity">
    <text evidence="1">Belongs to the prephenate/arogenate dehydrogenase family.</text>
</comment>
<dbReference type="InterPro" id="IPR046826">
    <property type="entry name" value="PDH_N"/>
</dbReference>
<proteinExistence type="inferred from homology"/>
<dbReference type="SUPFAM" id="SSF48179">
    <property type="entry name" value="6-phosphogluconate dehydrogenase C-terminal domain-like"/>
    <property type="match status" value="1"/>
</dbReference>
<evidence type="ECO:0000256" key="3">
    <source>
        <dbReference type="ARBA" id="ARBA00029440"/>
    </source>
</evidence>
<dbReference type="InterPro" id="IPR036291">
    <property type="entry name" value="NAD(P)-bd_dom_sf"/>
</dbReference>
<dbReference type="PROSITE" id="PS51176">
    <property type="entry name" value="PDH_ADH"/>
    <property type="match status" value="1"/>
</dbReference>
<accession>A0A926DNN2</accession>
<dbReference type="PANTHER" id="PTHR21363:SF0">
    <property type="entry name" value="PREPHENATE DEHYDROGENASE [NADP(+)]"/>
    <property type="match status" value="1"/>
</dbReference>
<evidence type="ECO:0000313" key="6">
    <source>
        <dbReference type="Proteomes" id="UP000611762"/>
    </source>
</evidence>
<dbReference type="PANTHER" id="PTHR21363">
    <property type="entry name" value="PREPHENATE DEHYDROGENASE"/>
    <property type="match status" value="1"/>
</dbReference>
<dbReference type="InterPro" id="IPR050812">
    <property type="entry name" value="Preph/Arog_dehydrog"/>
</dbReference>
<keyword evidence="2" id="KW-0560">Oxidoreductase</keyword>
<dbReference type="GO" id="GO:0070403">
    <property type="term" value="F:NAD+ binding"/>
    <property type="evidence" value="ECO:0007669"/>
    <property type="project" value="InterPro"/>
</dbReference>
<feature type="domain" description="Prephenate/arogenate dehydrogenase" evidence="4">
    <location>
        <begin position="2"/>
        <end position="279"/>
    </location>
</feature>
<dbReference type="InterPro" id="IPR046825">
    <property type="entry name" value="PDH_C"/>
</dbReference>
<dbReference type="Pfam" id="PF02153">
    <property type="entry name" value="PDH_N"/>
    <property type="match status" value="1"/>
</dbReference>
<keyword evidence="6" id="KW-1185">Reference proteome</keyword>
<dbReference type="Gene3D" id="3.40.50.720">
    <property type="entry name" value="NAD(P)-binding Rossmann-like Domain"/>
    <property type="match status" value="1"/>
</dbReference>
<dbReference type="GO" id="GO:0008977">
    <property type="term" value="F:prephenate dehydrogenase (NAD+) activity"/>
    <property type="evidence" value="ECO:0007669"/>
    <property type="project" value="InterPro"/>
</dbReference>
<evidence type="ECO:0000256" key="1">
    <source>
        <dbReference type="ARBA" id="ARBA00007964"/>
    </source>
</evidence>
<dbReference type="InterPro" id="IPR008927">
    <property type="entry name" value="6-PGluconate_DH-like_C_sf"/>
</dbReference>
<dbReference type="Proteomes" id="UP000611762">
    <property type="component" value="Unassembled WGS sequence"/>
</dbReference>
<gene>
    <name evidence="5" type="ORF">H8698_05690</name>
</gene>
<evidence type="ECO:0000313" key="5">
    <source>
        <dbReference type="EMBL" id="MBC8540465.1"/>
    </source>
</evidence>
<name>A0A926DNN2_9FIRM</name>
<dbReference type="GO" id="GO:0004665">
    <property type="term" value="F:prephenate dehydrogenase (NADP+) activity"/>
    <property type="evidence" value="ECO:0007669"/>
    <property type="project" value="InterPro"/>
</dbReference>
<dbReference type="GO" id="GO:0006571">
    <property type="term" value="P:tyrosine biosynthetic process"/>
    <property type="evidence" value="ECO:0007669"/>
    <property type="project" value="InterPro"/>
</dbReference>
<dbReference type="SUPFAM" id="SSF51735">
    <property type="entry name" value="NAD(P)-binding Rossmann-fold domains"/>
    <property type="match status" value="1"/>
</dbReference>
<sequence length="279" mass="30567">MTNILIVGLGLIGGSFAKALSGFPNATVYGLDINDNVIAQAEADGAIAKGVCEADAILPKMDIVILCVTPKAAVDFINTKTFQKGALVTDVCGVKGMMFAEVKNDDIDYIGGHPMAGRECDGYENSTGDLFRGANYIMVTKESNSVEHIQILQDIIKYIGCTKITRTTSKEHDVMIAYTSQLMHVVAATLCDNEILDRAEGFSAGSLRDCTRVAKLNPKMWAELFVENREALSEQIDIFTASLKKIEMMIKNSDVSGIEDFLTVTCERKKRYLAEKEKR</sequence>
<protein>
    <submittedName>
        <fullName evidence="5">Prephenate dehydrogenase/arogenate dehydrogenase family protein</fullName>
    </submittedName>
</protein>
<reference evidence="5" key="1">
    <citation type="submission" date="2020-08" db="EMBL/GenBank/DDBJ databases">
        <title>Genome public.</title>
        <authorList>
            <person name="Liu C."/>
            <person name="Sun Q."/>
        </authorList>
    </citation>
    <scope>NUCLEOTIDE SEQUENCE</scope>
    <source>
        <strain evidence="5">H8</strain>
    </source>
</reference>
<dbReference type="Gene3D" id="1.10.3660.10">
    <property type="entry name" value="6-phosphogluconate dehydrogenase C-terminal like domain"/>
    <property type="match status" value="1"/>
</dbReference>
<comment type="pathway">
    <text evidence="3">Amino-acid biosynthesis.</text>
</comment>
<dbReference type="AlphaFoldDB" id="A0A926DNN2"/>
<evidence type="ECO:0000259" key="4">
    <source>
        <dbReference type="PROSITE" id="PS51176"/>
    </source>
</evidence>
<dbReference type="Pfam" id="PF20463">
    <property type="entry name" value="PDH_C"/>
    <property type="match status" value="1"/>
</dbReference>
<evidence type="ECO:0000256" key="2">
    <source>
        <dbReference type="ARBA" id="ARBA00023002"/>
    </source>
</evidence>
<organism evidence="5 6">
    <name type="scientific">Congzhengia minquanensis</name>
    <dbReference type="NCBI Taxonomy" id="2763657"/>
    <lineage>
        <taxon>Bacteria</taxon>
        <taxon>Bacillati</taxon>
        <taxon>Bacillota</taxon>
        <taxon>Clostridia</taxon>
        <taxon>Eubacteriales</taxon>
        <taxon>Oscillospiraceae</taxon>
        <taxon>Congzhengia</taxon>
    </lineage>
</organism>
<dbReference type="InterPro" id="IPR003099">
    <property type="entry name" value="Prephen_DH"/>
</dbReference>
<dbReference type="EMBL" id="JACRSU010000002">
    <property type="protein sequence ID" value="MBC8540465.1"/>
    <property type="molecule type" value="Genomic_DNA"/>
</dbReference>